<keyword evidence="4" id="KW-1185">Reference proteome</keyword>
<keyword evidence="1" id="KW-0175">Coiled coil</keyword>
<accession>A0AAV6NB72</accession>
<dbReference type="EMBL" id="JAGKQH010000007">
    <property type="protein sequence ID" value="KAG6595527.1"/>
    <property type="molecule type" value="Genomic_DNA"/>
</dbReference>
<proteinExistence type="predicted"/>
<evidence type="ECO:0000313" key="4">
    <source>
        <dbReference type="Proteomes" id="UP000685013"/>
    </source>
</evidence>
<comment type="caution">
    <text evidence="3">The sequence shown here is derived from an EMBL/GenBank/DDBJ whole genome shotgun (WGS) entry which is preliminary data.</text>
</comment>
<reference evidence="3 4" key="1">
    <citation type="journal article" date="2021" name="Hortic Res">
        <title>The domestication of Cucurbita argyrosperma as revealed by the genome of its wild relative.</title>
        <authorList>
            <person name="Barrera-Redondo J."/>
            <person name="Sanchez-de la Vega G."/>
            <person name="Aguirre-Liguori J.A."/>
            <person name="Castellanos-Morales G."/>
            <person name="Gutierrez-Guerrero Y.T."/>
            <person name="Aguirre-Dugua X."/>
            <person name="Aguirre-Planter E."/>
            <person name="Tenaillon M.I."/>
            <person name="Lira-Saade R."/>
            <person name="Eguiarte L.E."/>
        </authorList>
    </citation>
    <scope>NUCLEOTIDE SEQUENCE [LARGE SCALE GENOMIC DNA]</scope>
    <source>
        <strain evidence="3">JBR-2021</strain>
    </source>
</reference>
<evidence type="ECO:0000313" key="3">
    <source>
        <dbReference type="EMBL" id="KAG6595527.1"/>
    </source>
</evidence>
<evidence type="ECO:0000256" key="2">
    <source>
        <dbReference type="SAM" id="MobiDB-lite"/>
    </source>
</evidence>
<feature type="coiled-coil region" evidence="1">
    <location>
        <begin position="62"/>
        <end position="93"/>
    </location>
</feature>
<protein>
    <recommendedName>
        <fullName evidence="5">PAC domain-containing protein</fullName>
    </recommendedName>
</protein>
<gene>
    <name evidence="3" type="ORF">SDJN03_12080</name>
</gene>
<sequence>MNHKVDGKVLENQNSSHSWSSSAAVFKTGDSENLLNGTGTIIVLTSFKMHKGEKGIMCIGFLKRAREEKETAKDRIVNDLQDLESQKQELERLLISETV</sequence>
<dbReference type="Proteomes" id="UP000685013">
    <property type="component" value="Chromosome 7"/>
</dbReference>
<dbReference type="AlphaFoldDB" id="A0AAV6NB72"/>
<feature type="region of interest" description="Disordered" evidence="2">
    <location>
        <begin position="1"/>
        <end position="20"/>
    </location>
</feature>
<organism evidence="3 4">
    <name type="scientific">Cucurbita argyrosperma subsp. sororia</name>
    <dbReference type="NCBI Taxonomy" id="37648"/>
    <lineage>
        <taxon>Eukaryota</taxon>
        <taxon>Viridiplantae</taxon>
        <taxon>Streptophyta</taxon>
        <taxon>Embryophyta</taxon>
        <taxon>Tracheophyta</taxon>
        <taxon>Spermatophyta</taxon>
        <taxon>Magnoliopsida</taxon>
        <taxon>eudicotyledons</taxon>
        <taxon>Gunneridae</taxon>
        <taxon>Pentapetalae</taxon>
        <taxon>rosids</taxon>
        <taxon>fabids</taxon>
        <taxon>Cucurbitales</taxon>
        <taxon>Cucurbitaceae</taxon>
        <taxon>Cucurbiteae</taxon>
        <taxon>Cucurbita</taxon>
    </lineage>
</organism>
<feature type="non-terminal residue" evidence="3">
    <location>
        <position position="1"/>
    </location>
</feature>
<evidence type="ECO:0008006" key="5">
    <source>
        <dbReference type="Google" id="ProtNLM"/>
    </source>
</evidence>
<name>A0AAV6NB72_9ROSI</name>
<evidence type="ECO:0000256" key="1">
    <source>
        <dbReference type="SAM" id="Coils"/>
    </source>
</evidence>